<dbReference type="Pfam" id="PF22939">
    <property type="entry name" value="WHD_GPIID"/>
    <property type="match status" value="1"/>
</dbReference>
<evidence type="ECO:0000256" key="1">
    <source>
        <dbReference type="ARBA" id="ARBA00022737"/>
    </source>
</evidence>
<dbReference type="InterPro" id="IPR027417">
    <property type="entry name" value="P-loop_NTPase"/>
</dbReference>
<proteinExistence type="predicted"/>
<feature type="repeat" description="ANK" evidence="2">
    <location>
        <begin position="897"/>
        <end position="923"/>
    </location>
</feature>
<dbReference type="Gene3D" id="1.25.40.20">
    <property type="entry name" value="Ankyrin repeat-containing domain"/>
    <property type="match status" value="1"/>
</dbReference>
<dbReference type="SUPFAM" id="SSF48403">
    <property type="entry name" value="Ankyrin repeat"/>
    <property type="match status" value="1"/>
</dbReference>
<dbReference type="PROSITE" id="PS50088">
    <property type="entry name" value="ANK_REPEAT"/>
    <property type="match status" value="3"/>
</dbReference>
<dbReference type="Gene3D" id="3.40.50.1580">
    <property type="entry name" value="Nucleoside phosphorylase domain"/>
    <property type="match status" value="1"/>
</dbReference>
<dbReference type="PROSITE" id="PS50297">
    <property type="entry name" value="ANK_REP_REGION"/>
    <property type="match status" value="3"/>
</dbReference>
<dbReference type="InterPro" id="IPR054471">
    <property type="entry name" value="GPIID_WHD"/>
</dbReference>
<evidence type="ECO:0000259" key="3">
    <source>
        <dbReference type="Pfam" id="PF22939"/>
    </source>
</evidence>
<dbReference type="InterPro" id="IPR035994">
    <property type="entry name" value="Nucleoside_phosphorylase_sf"/>
</dbReference>
<gene>
    <name evidence="5" type="ORF">CCHLO57077_00006446</name>
</gene>
<dbReference type="EMBL" id="CABFNP030001360">
    <property type="protein sequence ID" value="CAI6101215.1"/>
    <property type="molecule type" value="Genomic_DNA"/>
</dbReference>
<evidence type="ECO:0000256" key="2">
    <source>
        <dbReference type="PROSITE-ProRule" id="PRU00023"/>
    </source>
</evidence>
<feature type="repeat" description="ANK" evidence="2">
    <location>
        <begin position="831"/>
        <end position="863"/>
    </location>
</feature>
<comment type="caution">
    <text evidence="5">The sequence shown here is derived from an EMBL/GenBank/DDBJ whole genome shotgun (WGS) entry which is preliminary data.</text>
</comment>
<feature type="domain" description="GPI inositol-deacylase winged helix" evidence="3">
    <location>
        <begin position="631"/>
        <end position="701"/>
    </location>
</feature>
<evidence type="ECO:0000313" key="6">
    <source>
        <dbReference type="Proteomes" id="UP001160390"/>
    </source>
</evidence>
<dbReference type="Pfam" id="PF24883">
    <property type="entry name" value="NPHP3_N"/>
    <property type="match status" value="1"/>
</dbReference>
<feature type="domain" description="Nephrocystin 3-like N-terminal" evidence="4">
    <location>
        <begin position="346"/>
        <end position="518"/>
    </location>
</feature>
<dbReference type="InterPro" id="IPR053137">
    <property type="entry name" value="NLR-like"/>
</dbReference>
<dbReference type="InterPro" id="IPR036770">
    <property type="entry name" value="Ankyrin_rpt-contain_sf"/>
</dbReference>
<name>A0AA35QFV2_9HYPO</name>
<dbReference type="Gene3D" id="3.40.50.300">
    <property type="entry name" value="P-loop containing nucleotide triphosphate hydrolases"/>
    <property type="match status" value="1"/>
</dbReference>
<reference evidence="5" key="1">
    <citation type="submission" date="2023-01" db="EMBL/GenBank/DDBJ databases">
        <authorList>
            <person name="Piombo E."/>
        </authorList>
    </citation>
    <scope>NUCLEOTIDE SEQUENCE</scope>
</reference>
<dbReference type="Pfam" id="PF13606">
    <property type="entry name" value="Ank_3"/>
    <property type="match status" value="1"/>
</dbReference>
<sequence length="1051" mass="117473">MSYDDYTVAWICALPVERAAAEVLLDNIHPNLPSNHPSDDNNYTVGNVGNHNVVIVCLPSGVYGTNSAVEVVSKLSSTFRSIRFCLMVGIAGGVPSLTNDIRLGDIVVSHPSRDSGGVVSCDSGKVVEGGRLESWGILNRPPPVLLKGIARLRANDTICYSRIPDYLSKMGDKNTKFCSPGPGQDNLFQAEYDHVNSLDNCDTCDRGRLVIRNTRETSGPLVHYGVIASGNQVMKHGVTRDRLARKHNAICFEMEAAGLMNSWPCLVIRGISDYADSHKNKDWQGYAAAAAAAYAKELLSVIPELQTVSGTHTQFFTEVVDALLLTKPEDDRDDLIDLKGRRVDRTCEWFIRNNRYSKWLQSPDSDILWVSGGPGKGKTMLAIYLTQVLEQFVRTRDATLLYYFCDGKNEKRNTAIAILRGLLYQLLEQHPHILGFFRGAFTGPRGNQYTVSNMIPLWDIFISILRDANLGSIFCVLDGLDECEEASLRRLLKKLNILFSERAESSMTTRFNVILLSRGRPEWIESSLRRFSRVKLDPDSDEEVGRDVDKYISYKIDELSAENELPGETLERVRKTLKDGAHGTFLWVGFVAEGLKGKSQSQVENMLTSIPKDLSEIYRRMLDDIPDPKNVALIIGWVVLSRRPLTLAELAAAAKINCTNTQSSEDILKFRLESCGVLLRIENNVVHLVHQSAKEYLQADGPRGKAIEMFFVTKADHLTLAKTCLEFMEGAVQSCPLLEYAALYWPEHLRLASDPLPSIHDISKSFFRDKSEVRSIWWSNYWASHRYGKVPESFTVLHLAAYFGITSLASQFVQKRHTLRFQHPTEKRDTYGRTPLLWAADRGHEETLGMLLDKGANINAVDNRKMTALHLAIKGGHRGVISVLIQKGARVDLKDDSGSTPLVMAIKSGSKDVTKLLLGSGVEPIQVYQLLNMPQPSSPVYRADLPQFEQEAEKLLEFQVIVAGTLYEAFSDADTSWVFTEISSEEISYQLDNLTKWQLQTIVEFLLYMKQSQRALPLHLSTFVPTVLATAALEGLSCDMSMTDFVVDAKA</sequence>
<organism evidence="5 6">
    <name type="scientific">Clonostachys chloroleuca</name>
    <dbReference type="NCBI Taxonomy" id="1926264"/>
    <lineage>
        <taxon>Eukaryota</taxon>
        <taxon>Fungi</taxon>
        <taxon>Dikarya</taxon>
        <taxon>Ascomycota</taxon>
        <taxon>Pezizomycotina</taxon>
        <taxon>Sordariomycetes</taxon>
        <taxon>Hypocreomycetidae</taxon>
        <taxon>Hypocreales</taxon>
        <taxon>Bionectriaceae</taxon>
        <taxon>Clonostachys</taxon>
    </lineage>
</organism>
<keyword evidence="2" id="KW-0040">ANK repeat</keyword>
<protein>
    <recommendedName>
        <fullName evidence="7">Vegetative incompatibility protein HET-E-1</fullName>
    </recommendedName>
</protein>
<dbReference type="Proteomes" id="UP001160390">
    <property type="component" value="Unassembled WGS sequence"/>
</dbReference>
<dbReference type="GO" id="GO:0009116">
    <property type="term" value="P:nucleoside metabolic process"/>
    <property type="evidence" value="ECO:0007669"/>
    <property type="project" value="InterPro"/>
</dbReference>
<keyword evidence="1" id="KW-0677">Repeat</keyword>
<keyword evidence="6" id="KW-1185">Reference proteome</keyword>
<dbReference type="PANTHER" id="PTHR46082:SF11">
    <property type="entry name" value="AAA+ ATPASE DOMAIN-CONTAINING PROTEIN-RELATED"/>
    <property type="match status" value="1"/>
</dbReference>
<dbReference type="GO" id="GO:0003824">
    <property type="term" value="F:catalytic activity"/>
    <property type="evidence" value="ECO:0007669"/>
    <property type="project" value="InterPro"/>
</dbReference>
<dbReference type="Pfam" id="PF12796">
    <property type="entry name" value="Ank_2"/>
    <property type="match status" value="1"/>
</dbReference>
<feature type="repeat" description="ANK" evidence="2">
    <location>
        <begin position="864"/>
        <end position="896"/>
    </location>
</feature>
<evidence type="ECO:0008006" key="7">
    <source>
        <dbReference type="Google" id="ProtNLM"/>
    </source>
</evidence>
<dbReference type="AlphaFoldDB" id="A0AA35QFV2"/>
<dbReference type="SUPFAM" id="SSF52540">
    <property type="entry name" value="P-loop containing nucleoside triphosphate hydrolases"/>
    <property type="match status" value="1"/>
</dbReference>
<dbReference type="SMART" id="SM00248">
    <property type="entry name" value="ANK"/>
    <property type="match status" value="4"/>
</dbReference>
<dbReference type="PANTHER" id="PTHR46082">
    <property type="entry name" value="ATP/GTP-BINDING PROTEIN-RELATED"/>
    <property type="match status" value="1"/>
</dbReference>
<evidence type="ECO:0000313" key="5">
    <source>
        <dbReference type="EMBL" id="CAI6101215.1"/>
    </source>
</evidence>
<evidence type="ECO:0000259" key="4">
    <source>
        <dbReference type="Pfam" id="PF24883"/>
    </source>
</evidence>
<dbReference type="SUPFAM" id="SSF53167">
    <property type="entry name" value="Purine and uridine phosphorylases"/>
    <property type="match status" value="1"/>
</dbReference>
<dbReference type="InterPro" id="IPR056884">
    <property type="entry name" value="NPHP3-like_N"/>
</dbReference>
<accession>A0AA35QFV2</accession>
<dbReference type="InterPro" id="IPR002110">
    <property type="entry name" value="Ankyrin_rpt"/>
</dbReference>